<dbReference type="GO" id="GO:0003735">
    <property type="term" value="F:structural constituent of ribosome"/>
    <property type="evidence" value="ECO:0007669"/>
    <property type="project" value="InterPro"/>
</dbReference>
<feature type="domain" description="Large ribosomal subunit protein bL25 L25" evidence="7">
    <location>
        <begin position="10"/>
        <end position="97"/>
    </location>
</feature>
<evidence type="ECO:0000256" key="3">
    <source>
        <dbReference type="ARBA" id="ARBA00022980"/>
    </source>
</evidence>
<dbReference type="InterPro" id="IPR020930">
    <property type="entry name" value="Ribosomal_uL5_bac-type"/>
</dbReference>
<dbReference type="HAMAP" id="MF_01334">
    <property type="entry name" value="Ribosomal_bL25_CTC"/>
    <property type="match status" value="1"/>
</dbReference>
<dbReference type="Gene3D" id="2.170.120.20">
    <property type="entry name" value="Ribosomal protein L25, beta domain"/>
    <property type="match status" value="1"/>
</dbReference>
<dbReference type="InterPro" id="IPR011035">
    <property type="entry name" value="Ribosomal_bL25/Gln-tRNA_synth"/>
</dbReference>
<name>A0A2U3KHR9_9BACT</name>
<keyword evidence="3 5" id="KW-0689">Ribosomal protein</keyword>
<evidence type="ECO:0000313" key="10">
    <source>
        <dbReference type="Proteomes" id="UP000238701"/>
    </source>
</evidence>
<dbReference type="CDD" id="cd00495">
    <property type="entry name" value="Ribosomal_L25_TL5_CTC"/>
    <property type="match status" value="1"/>
</dbReference>
<keyword evidence="4 5" id="KW-0687">Ribonucleoprotein</keyword>
<comment type="similarity">
    <text evidence="5">Belongs to the bacterial ribosomal protein bL25 family. CTC subfamily.</text>
</comment>
<proteinExistence type="inferred from homology"/>
<dbReference type="Proteomes" id="UP000238701">
    <property type="component" value="Unassembled WGS sequence"/>
</dbReference>
<dbReference type="EMBL" id="OMOD01000116">
    <property type="protein sequence ID" value="SPF39070.1"/>
    <property type="molecule type" value="Genomic_DNA"/>
</dbReference>
<evidence type="ECO:0000256" key="2">
    <source>
        <dbReference type="ARBA" id="ARBA00022884"/>
    </source>
</evidence>
<evidence type="ECO:0000259" key="8">
    <source>
        <dbReference type="Pfam" id="PF14693"/>
    </source>
</evidence>
<comment type="function">
    <text evidence="5">This is one of the proteins that binds to the 5S RNA in the ribosome where it forms part of the central protuberance.</text>
</comment>
<feature type="compositionally biased region" description="Basic and acidic residues" evidence="6">
    <location>
        <begin position="8"/>
        <end position="24"/>
    </location>
</feature>
<evidence type="ECO:0000256" key="1">
    <source>
        <dbReference type="ARBA" id="ARBA00022730"/>
    </source>
</evidence>
<dbReference type="InterPro" id="IPR001021">
    <property type="entry name" value="Ribosomal_bL25_long"/>
</dbReference>
<feature type="compositionally biased region" description="Low complexity" evidence="6">
    <location>
        <begin position="196"/>
        <end position="210"/>
    </location>
</feature>
<dbReference type="SUPFAM" id="SSF50715">
    <property type="entry name" value="Ribosomal protein L25-like"/>
    <property type="match status" value="1"/>
</dbReference>
<evidence type="ECO:0000256" key="5">
    <source>
        <dbReference type="HAMAP-Rule" id="MF_01334"/>
    </source>
</evidence>
<protein>
    <recommendedName>
        <fullName evidence="5">Large ribosomal subunit protein bL25</fullName>
    </recommendedName>
    <alternativeName>
        <fullName evidence="5">General stress protein CTC</fullName>
    </alternativeName>
</protein>
<dbReference type="PANTHER" id="PTHR33284:SF1">
    <property type="entry name" value="RIBOSOMAL PROTEIN L25_GLN-TRNA SYNTHETASE, ANTI-CODON-BINDING DOMAIN-CONTAINING PROTEIN"/>
    <property type="match status" value="1"/>
</dbReference>
<evidence type="ECO:0000313" key="9">
    <source>
        <dbReference type="EMBL" id="SPF39070.1"/>
    </source>
</evidence>
<organism evidence="9 10">
    <name type="scientific">Candidatus Sulfotelmatobacter kueseliae</name>
    <dbReference type="NCBI Taxonomy" id="2042962"/>
    <lineage>
        <taxon>Bacteria</taxon>
        <taxon>Pseudomonadati</taxon>
        <taxon>Acidobacteriota</taxon>
        <taxon>Terriglobia</taxon>
        <taxon>Terriglobales</taxon>
        <taxon>Candidatus Korobacteraceae</taxon>
        <taxon>Candidatus Sulfotelmatobacter</taxon>
    </lineage>
</organism>
<dbReference type="Gene3D" id="2.40.240.10">
    <property type="entry name" value="Ribosomal Protein L25, Chain P"/>
    <property type="match status" value="1"/>
</dbReference>
<reference evidence="10" key="1">
    <citation type="submission" date="2018-02" db="EMBL/GenBank/DDBJ databases">
        <authorList>
            <person name="Hausmann B."/>
        </authorList>
    </citation>
    <scope>NUCLEOTIDE SEQUENCE [LARGE SCALE GENOMIC DNA]</scope>
    <source>
        <strain evidence="10">Peat soil MAG SbA1</strain>
    </source>
</reference>
<evidence type="ECO:0000256" key="6">
    <source>
        <dbReference type="SAM" id="MobiDB-lite"/>
    </source>
</evidence>
<dbReference type="InterPro" id="IPR020057">
    <property type="entry name" value="Ribosomal_bL25_b-dom"/>
</dbReference>
<dbReference type="Pfam" id="PF14693">
    <property type="entry name" value="Ribosomal_TL5_C"/>
    <property type="match status" value="1"/>
</dbReference>
<dbReference type="GO" id="GO:0006412">
    <property type="term" value="P:translation"/>
    <property type="evidence" value="ECO:0007669"/>
    <property type="project" value="UniProtKB-UniRule"/>
</dbReference>
<sequence>MATALETNRLEAHPRESGNKNDARRVRRDGKIPAVVYGAGKDSLAVTVDPRVVTRILHSETGHNTIFDLALDGERTKAMIVDWQYEPIKGALLHIDLKRIAMDKTLKVSVPIFLKGEAEGVKTQGGILEQIQREVEIECLPADIPSHIDADVAHLVFGTVLRVSDLPHDPKLKFLSDPNQPVAHIISVKEEVAPTPEAVAAEAAAAPAEPEVIKKGKQETEEEGAEAPAEKPEKAEKEKKEKK</sequence>
<keyword evidence="1 5" id="KW-0699">rRNA-binding</keyword>
<dbReference type="InterPro" id="IPR020056">
    <property type="entry name" value="Rbsml_bL25/Gln-tRNA_synth_N"/>
</dbReference>
<comment type="subunit">
    <text evidence="5">Part of the 50S ribosomal subunit; part of the 5S rRNA/L5/L18/L25 subcomplex. Contacts the 5S rRNA. Binds to the 5S rRNA independently of L5 and L18.</text>
</comment>
<feature type="domain" description="Large ribosomal subunit protein bL25 beta" evidence="8">
    <location>
        <begin position="106"/>
        <end position="186"/>
    </location>
</feature>
<dbReference type="OrthoDB" id="9790002at2"/>
<gene>
    <name evidence="5 9" type="primary">rplY</name>
    <name evidence="5" type="synonym">ctc</name>
    <name evidence="9" type="ORF">SBA1_240015</name>
</gene>
<feature type="compositionally biased region" description="Basic and acidic residues" evidence="6">
    <location>
        <begin position="228"/>
        <end position="243"/>
    </location>
</feature>
<dbReference type="InterPro" id="IPR029751">
    <property type="entry name" value="Ribosomal_L25_dom"/>
</dbReference>
<feature type="region of interest" description="Disordered" evidence="6">
    <location>
        <begin position="1"/>
        <end position="25"/>
    </location>
</feature>
<dbReference type="GO" id="GO:0008097">
    <property type="term" value="F:5S rRNA binding"/>
    <property type="evidence" value="ECO:0007669"/>
    <property type="project" value="InterPro"/>
</dbReference>
<feature type="region of interest" description="Disordered" evidence="6">
    <location>
        <begin position="196"/>
        <end position="243"/>
    </location>
</feature>
<accession>A0A2U3KHR9</accession>
<evidence type="ECO:0000256" key="4">
    <source>
        <dbReference type="ARBA" id="ARBA00023274"/>
    </source>
</evidence>
<dbReference type="InterPro" id="IPR037121">
    <property type="entry name" value="Ribosomal_bL25_C"/>
</dbReference>
<keyword evidence="2 5" id="KW-0694">RNA-binding</keyword>
<dbReference type="PANTHER" id="PTHR33284">
    <property type="entry name" value="RIBOSOMAL PROTEIN L25/GLN-TRNA SYNTHETASE, ANTI-CODON-BINDING DOMAIN-CONTAINING PROTEIN"/>
    <property type="match status" value="1"/>
</dbReference>
<dbReference type="GO" id="GO:0022625">
    <property type="term" value="C:cytosolic large ribosomal subunit"/>
    <property type="evidence" value="ECO:0007669"/>
    <property type="project" value="TreeGrafter"/>
</dbReference>
<evidence type="ECO:0000259" key="7">
    <source>
        <dbReference type="Pfam" id="PF01386"/>
    </source>
</evidence>
<dbReference type="Pfam" id="PF01386">
    <property type="entry name" value="Ribosomal_L25p"/>
    <property type="match status" value="1"/>
</dbReference>
<dbReference type="NCBIfam" id="TIGR00731">
    <property type="entry name" value="bL25_bact_ctc"/>
    <property type="match status" value="1"/>
</dbReference>
<dbReference type="AlphaFoldDB" id="A0A2U3KHR9"/>